<keyword evidence="4" id="KW-1185">Reference proteome</keyword>
<dbReference type="InterPro" id="IPR003673">
    <property type="entry name" value="CoA-Trfase_fam_III"/>
</dbReference>
<dbReference type="Pfam" id="PF02515">
    <property type="entry name" value="CoA_transf_3"/>
    <property type="match status" value="2"/>
</dbReference>
<evidence type="ECO:0000256" key="1">
    <source>
        <dbReference type="ARBA" id="ARBA00008383"/>
    </source>
</evidence>
<accession>A0ABP7KHI6</accession>
<dbReference type="Gene3D" id="3.30.1540.10">
    <property type="entry name" value="formyl-coa transferase, domain 3"/>
    <property type="match status" value="2"/>
</dbReference>
<dbReference type="EMBL" id="BAABCN010000004">
    <property type="protein sequence ID" value="GAA3877618.1"/>
    <property type="molecule type" value="Genomic_DNA"/>
</dbReference>
<dbReference type="InterPro" id="IPR050509">
    <property type="entry name" value="CoA-transferase_III"/>
</dbReference>
<protein>
    <recommendedName>
        <fullName evidence="5">CoA transferase</fullName>
    </recommendedName>
</protein>
<evidence type="ECO:0008006" key="5">
    <source>
        <dbReference type="Google" id="ProtNLM"/>
    </source>
</evidence>
<name>A0ABP7KHI6_9MICO</name>
<dbReference type="Proteomes" id="UP001501803">
    <property type="component" value="Unassembled WGS sequence"/>
</dbReference>
<evidence type="ECO:0000313" key="3">
    <source>
        <dbReference type="EMBL" id="GAA3877618.1"/>
    </source>
</evidence>
<reference evidence="4" key="1">
    <citation type="journal article" date="2019" name="Int. J. Syst. Evol. Microbiol.">
        <title>The Global Catalogue of Microorganisms (GCM) 10K type strain sequencing project: providing services to taxonomists for standard genome sequencing and annotation.</title>
        <authorList>
            <consortium name="The Broad Institute Genomics Platform"/>
            <consortium name="The Broad Institute Genome Sequencing Center for Infectious Disease"/>
            <person name="Wu L."/>
            <person name="Ma J."/>
        </authorList>
    </citation>
    <scope>NUCLEOTIDE SEQUENCE [LARGE SCALE GENOMIC DNA]</scope>
    <source>
        <strain evidence="4">JCM 17021</strain>
    </source>
</reference>
<keyword evidence="2" id="KW-0808">Transferase</keyword>
<dbReference type="RefSeq" id="WP_345065721.1">
    <property type="nucleotide sequence ID" value="NZ_BAABCN010000004.1"/>
</dbReference>
<comment type="similarity">
    <text evidence="1">Belongs to the CoA-transferase III family.</text>
</comment>
<proteinExistence type="inferred from homology"/>
<evidence type="ECO:0000313" key="4">
    <source>
        <dbReference type="Proteomes" id="UP001501803"/>
    </source>
</evidence>
<comment type="caution">
    <text evidence="3">The sequence shown here is derived from an EMBL/GenBank/DDBJ whole genome shotgun (WGS) entry which is preliminary data.</text>
</comment>
<evidence type="ECO:0000256" key="2">
    <source>
        <dbReference type="ARBA" id="ARBA00022679"/>
    </source>
</evidence>
<dbReference type="PANTHER" id="PTHR48228:SF6">
    <property type="entry name" value="L-CARNITINE COA-TRANSFERASE"/>
    <property type="match status" value="1"/>
</dbReference>
<organism evidence="3 4">
    <name type="scientific">Leifsonia kafniensis</name>
    <dbReference type="NCBI Taxonomy" id="475957"/>
    <lineage>
        <taxon>Bacteria</taxon>
        <taxon>Bacillati</taxon>
        <taxon>Actinomycetota</taxon>
        <taxon>Actinomycetes</taxon>
        <taxon>Micrococcales</taxon>
        <taxon>Microbacteriaceae</taxon>
        <taxon>Leifsonia</taxon>
    </lineage>
</organism>
<sequence length="740" mass="79037">MAALNGIRVLDFGHFIAGPLAAQLLADNGAEVIRIDRPGARDEPRDAYLQRSKRRLALDLKDPRDARTARELSDTADVVIENFRSGVLDRLGFSADSLRESNPALVYASIPGFAAADRRAQIPGWEGVIAAATGNCRVRAGEAPAEWDMTVPTYPSLPLASNFAAILTATAIVGALVDRMSTGVGSRIEVPLFDATFELIGGAGAYSARRGYRAEDPLIANGSGTYECADGHYVQFNPIGATMRFLTWFLDAADRSSWIAEGFGVSSSYVDDPGLAAVLRARLTDLFLTRAAQEWEDLGRTAGVPLCRIRTADEWRETEHARVSGQVVEMDGTWQAGSPIHLSATPTVAPRAAVAEDRAIQFSSPPNPDRGIRGKPLRETRVVDLTQILAGPSAGRMLAEYGADVIKINAPQRPVEAHGVVNRGKSSILLDLQRSDGQALLWELIQQADVLTQNFPEGTAESYGFGYRHVHARHPGLVYVSVSCFGYHGPWSRGRGYEVQGQAVTGIMERTGRGGRPAVLGPYNPLDYGTGAMAALAAVLGIFHATRTGDGQHVSTSLAHVGTFHQATMLVPGADAAAEVAGRGALGLSELQRFYRASDGWFFLGVSESQRDALERAIGGVPNDALFASRPAAEWVDTLVEAGMGAHAVVRLPELFDDPYVFSSGLRLEQESNEIGTVTMPGPVVTVNGERLAPGSVANAPGSDARAVLASIGREDELARLETAWVVQSEALPRGWPAGT</sequence>
<dbReference type="SUPFAM" id="SSF89796">
    <property type="entry name" value="CoA-transferase family III (CaiB/BaiF)"/>
    <property type="match status" value="2"/>
</dbReference>
<dbReference type="InterPro" id="IPR023606">
    <property type="entry name" value="CoA-Trfase_III_dom_1_sf"/>
</dbReference>
<dbReference type="Gene3D" id="3.40.50.10540">
    <property type="entry name" value="Crotonobetainyl-coa:carnitine coa-transferase, domain 1"/>
    <property type="match status" value="3"/>
</dbReference>
<dbReference type="PANTHER" id="PTHR48228">
    <property type="entry name" value="SUCCINYL-COA--D-CITRAMALATE COA-TRANSFERASE"/>
    <property type="match status" value="1"/>
</dbReference>
<dbReference type="InterPro" id="IPR044855">
    <property type="entry name" value="CoA-Trfase_III_dom3_sf"/>
</dbReference>
<gene>
    <name evidence="3" type="ORF">GCM10022381_20140</name>
</gene>